<dbReference type="EMBL" id="JAKOGI010001825">
    <property type="protein sequence ID" value="KAJ8423922.1"/>
    <property type="molecule type" value="Genomic_DNA"/>
</dbReference>
<evidence type="ECO:0000313" key="3">
    <source>
        <dbReference type="Proteomes" id="UP001153076"/>
    </source>
</evidence>
<name>A0A9Q1GMD1_9CARY</name>
<comment type="caution">
    <text evidence="2">The sequence shown here is derived from an EMBL/GenBank/DDBJ whole genome shotgun (WGS) entry which is preliminary data.</text>
</comment>
<proteinExistence type="predicted"/>
<protein>
    <submittedName>
        <fullName evidence="2">Uncharacterized protein</fullName>
    </submittedName>
</protein>
<keyword evidence="3" id="KW-1185">Reference proteome</keyword>
<accession>A0A9Q1GMD1</accession>
<evidence type="ECO:0000256" key="1">
    <source>
        <dbReference type="SAM" id="MobiDB-lite"/>
    </source>
</evidence>
<dbReference type="AlphaFoldDB" id="A0A9Q1GMD1"/>
<evidence type="ECO:0000313" key="2">
    <source>
        <dbReference type="EMBL" id="KAJ8423922.1"/>
    </source>
</evidence>
<organism evidence="2 3">
    <name type="scientific">Carnegiea gigantea</name>
    <dbReference type="NCBI Taxonomy" id="171969"/>
    <lineage>
        <taxon>Eukaryota</taxon>
        <taxon>Viridiplantae</taxon>
        <taxon>Streptophyta</taxon>
        <taxon>Embryophyta</taxon>
        <taxon>Tracheophyta</taxon>
        <taxon>Spermatophyta</taxon>
        <taxon>Magnoliopsida</taxon>
        <taxon>eudicotyledons</taxon>
        <taxon>Gunneridae</taxon>
        <taxon>Pentapetalae</taxon>
        <taxon>Caryophyllales</taxon>
        <taxon>Cactineae</taxon>
        <taxon>Cactaceae</taxon>
        <taxon>Cactoideae</taxon>
        <taxon>Echinocereeae</taxon>
        <taxon>Carnegiea</taxon>
    </lineage>
</organism>
<dbReference type="Proteomes" id="UP001153076">
    <property type="component" value="Unassembled WGS sequence"/>
</dbReference>
<reference evidence="2" key="1">
    <citation type="submission" date="2022-04" db="EMBL/GenBank/DDBJ databases">
        <title>Carnegiea gigantea Genome sequencing and assembly v2.</title>
        <authorList>
            <person name="Copetti D."/>
            <person name="Sanderson M.J."/>
            <person name="Burquez A."/>
            <person name="Wojciechowski M.F."/>
        </authorList>
    </citation>
    <scope>NUCLEOTIDE SEQUENCE</scope>
    <source>
        <strain evidence="2">SGP5-SGP5p</strain>
        <tissue evidence="2">Aerial part</tissue>
    </source>
</reference>
<feature type="region of interest" description="Disordered" evidence="1">
    <location>
        <begin position="215"/>
        <end position="243"/>
    </location>
</feature>
<sequence length="243" mass="27221">MHRTQQVMSTERGNLIKVPIMTFCDVKRRGLITPHDGPMVIKELRLKVGDLILMKTEVVARDNDHGKLSGNWKGTYAVREEVFPGKSSFLGPSAWSSLEPYIEKDLIRIIHGQLRTVMILTTLELRLQVAFLPLELWGIMLNELVEELRLLIQDMLIPPMPDYLDLLFEGHLLNLDLNAGPPDIDKYPTSPSPTRPSPLLAPYDITSTANAILISDGPQGLSKGPQKKRAKELGQGREISETP</sequence>
<gene>
    <name evidence="2" type="ORF">Cgig2_033836</name>
</gene>
<feature type="compositionally biased region" description="Basic and acidic residues" evidence="1">
    <location>
        <begin position="231"/>
        <end position="243"/>
    </location>
</feature>